<dbReference type="InterPro" id="IPR056370">
    <property type="entry name" value="Shg-like_Ig-like"/>
</dbReference>
<dbReference type="InterPro" id="IPR015919">
    <property type="entry name" value="Cadherin-like_sf"/>
</dbReference>
<feature type="domain" description="Laminin G" evidence="21">
    <location>
        <begin position="2274"/>
        <end position="2476"/>
    </location>
</feature>
<dbReference type="GO" id="GO:0007156">
    <property type="term" value="P:homophilic cell adhesion via plasma membrane adhesion molecules"/>
    <property type="evidence" value="ECO:0007669"/>
    <property type="project" value="InterPro"/>
</dbReference>
<dbReference type="PROSITE" id="PS01187">
    <property type="entry name" value="EGF_CA"/>
    <property type="match status" value="1"/>
</dbReference>
<evidence type="ECO:0000313" key="25">
    <source>
        <dbReference type="RefSeq" id="XP_013408638.1"/>
    </source>
</evidence>
<evidence type="ECO:0000256" key="12">
    <source>
        <dbReference type="ARBA" id="ARBA00023157"/>
    </source>
</evidence>
<dbReference type="InterPro" id="IPR000152">
    <property type="entry name" value="EGF-type_Asp/Asn_hydroxyl_site"/>
</dbReference>
<feature type="domain" description="Cadherin" evidence="23">
    <location>
        <begin position="1638"/>
        <end position="1747"/>
    </location>
</feature>
<dbReference type="FunFam" id="2.10.25.10:FF:000125">
    <property type="entry name" value="Neurogenic locus notch protein-like"/>
    <property type="match status" value="1"/>
</dbReference>
<accession>A0A1S3JE81</accession>
<keyword evidence="3 15" id="KW-0245">EGF-like domain</keyword>
<dbReference type="InterPro" id="IPR002126">
    <property type="entry name" value="Cadherin-like_dom"/>
</dbReference>
<feature type="domain" description="Cadherin" evidence="23">
    <location>
        <begin position="117"/>
        <end position="224"/>
    </location>
</feature>
<feature type="domain" description="Cadherin" evidence="23">
    <location>
        <begin position="1198"/>
        <end position="1308"/>
    </location>
</feature>
<dbReference type="PROSITE" id="PS50268">
    <property type="entry name" value="CADHERIN_2"/>
    <property type="match status" value="17"/>
</dbReference>
<feature type="disulfide bond" evidence="15">
    <location>
        <begin position="2808"/>
        <end position="2817"/>
    </location>
</feature>
<dbReference type="Pfam" id="PF01049">
    <property type="entry name" value="CADH_Y-type_LIR"/>
    <property type="match status" value="1"/>
</dbReference>
<dbReference type="InterPro" id="IPR027397">
    <property type="entry name" value="Catenin-bd_sf"/>
</dbReference>
<name>A0A1S3JE81_LINAN</name>
<evidence type="ECO:0000256" key="11">
    <source>
        <dbReference type="ARBA" id="ARBA00023136"/>
    </source>
</evidence>
<dbReference type="Pfam" id="PF00008">
    <property type="entry name" value="EGF"/>
    <property type="match status" value="2"/>
</dbReference>
<dbReference type="FunFam" id="2.60.40.60:FF:000020">
    <property type="entry name" value="Dachsous cadherin-related 1b"/>
    <property type="match status" value="2"/>
</dbReference>
<dbReference type="GO" id="GO:0045296">
    <property type="term" value="F:cadherin binding"/>
    <property type="evidence" value="ECO:0007669"/>
    <property type="project" value="TreeGrafter"/>
</dbReference>
<feature type="domain" description="Cadherin" evidence="23">
    <location>
        <begin position="1748"/>
        <end position="1858"/>
    </location>
</feature>
<feature type="compositionally biased region" description="Polar residues" evidence="18">
    <location>
        <begin position="1606"/>
        <end position="1625"/>
    </location>
</feature>
<sequence>MATSINISARLVLLAFCLFSVHSMVVKRTVVPSNVRPGYIVSTVGNIGQSFGLESPDKEFEDYFHITSSGEVITLEKVEKFINRAFSLVVSNSFGSNSWTEPIHVVVQNYSEILVFPKASYIGHVGENQPAGALVSGLDSLQAHFKGQALDNIKYAIGSGNDLGNFQLGTKNGIAQVFTTVPLDFEAKAFYDLVIKAQVDGELETAETNVRINVDNENDHVPEFTQEKYAGVVSVNSLTGSPVLSVQARDLDEDVISYSMDYSVNFQMDPKTGEITVKTNKNLDPVPYSYTVYASDGKHSTSAFVKIQVRGGSLKFKPEVHQRSKRATEFTTSAAETATGRLFTLQYTGTVPDPRFYLSGPPDILPLLSINPTTGDVSLQPGQKLDYDEPTQKYIGFTVAVNSSSSDATDLIAVRLNIENRNDEVPVFVNQPTKFLTTISQNPALNSKVFELNAVDADPNSLVRYYKIGGDDEFAVQETTGIVSNTVTALNSGQEYEILVQAQDISANPPQVSESKNLRIFVGELPPQFFEESYTMDCPEDANSGYSVGTVRAKSFQGQSIMYSLKTDTNQDSAEFYLHPTDGIVSTKKVLDYERDPHTYNLRVIAQEGLSGKTSTASLVVNLLDRNDNKPIFSLAEYIVPTPLAENTPVGQSFFEVAAQDADSGTNMQITYSIQNALDGSYFSVSTENNRGILRIAKELDYENKTDHTYRFIVQATDHGAPAQTGTTVVRLRVSNVNDEPPQLIPNTLYVSVNEDSVPGPDGKLVTVLQARDPDNDGITFAFKDQNGNPTNQIMPFRLDDNTGNIRLVGPIDANRANYILNVIATDDGACCGGGTRLTSEGVVIVEILDVVNSKPDFPDCASMNPSIVESAPPSTFVYQVRAQDADSGSNGLIKYSLLWAPQARIRPFSIDQTSGNMTTTEMLDREQYKTVSVTVKAEDSGNPPLAAFCSFQVTITDINDNSPVFDKGEYTTALSEDKDVGYNVIRVRATDKDSAVNSQLKYRIIPSPTSAFFQINEDSGVISLARALSQVQEAVFTVEAMDQGSPQRGENVTVRISITDQSNTPPEWVENIDGRTYRIMENETADHIVTTISARNTIEGQTGLSFRIIDGGNEFQNGVRRSFYERPVDETSFEVLTYRALDYENLHRYELKVQASNKAQNRLTLYKEAIIYVELIDVNDEIPQFEDIDTSGYILGSVPENEQTNWQVVTVQAVDADTIPDYKRVRYSFAPPEPNEEDYRTKFAIDSSTGTITSRVSFDREERRTYFVTVAAEDSAPSARKSVNGPNRAVATVKIIVTDKNDNTPMFAKARYNTSVFEDAEIGEVIFQLTASDADEDGSLSYFISAGNIDGAFGVTPDTGEIIVQRRLDFDRGTRHYNLTYRVDDGLHSNTTILEIIVKDVNDNAPEFSQGTYEARDIMENDNNVPRDLLRVSATDPDTSRNNTIRYSLDGQFARDGYFDVDPITGQVRLLKPLDRDPPEGRPIWEVNVLAVDEPTSPNALTGYAEIKVYVLDENDNAPVFVPERLKGTVMEGEIVPNFMTVVATDKDAGDNALVTYSILQNSVGANGQNLFSIQSSGTNKGGISTLTTTLDREVQAQYELVVQAQDNPSDGSQSRSSSATVTITVGDRNDQPPVFRQSSYTAEMSESYTVGTSVLTVAASDNDIGSNAAITFRLSDSNFFRVDKVADSNDDTQYGVVKVHQQIDYEQIKADPVIRLQVFAEDTVHTATANITITVTDANDMAPEITPQTFETDVYENVTIGTKVAEFTATDGDSGVNAQFEFSIDRRTDRQRKFRIEQVGNRGIVYVYKGLDREAIPDDPVRTIKILAIDKGVPAQTGSGTLKVRLLDVNDNWPQFANDLDPPPRVMENTPPVVSVITISAVDPDEESNGPPFTFALGDGAVSPRNWRNLFTFDFTPQTSPPYGQALIQSSATFDREETKFYYMPIMMRDSGNPVMSGTNTLTIEIGDVNDNDHKAGRKEVSVYNFEGWNDPDSQFSSTVIGNAYAEDPDDWDRVDKTFTWVGSQPQHFSLDQDTGDVIMLKGAPEGNYNLEVKVTDNVRNVEAIAVVVVNIKYIGKEAVYSSGSIRLTGITAEQFIERPKGGKSKYDMFRELLATKLGTKTEFVEIFTVNNSAPNTIDVRYAAHGSPWYNATKTNGVVLLNQAEFESTVGITVGMVPVDECLQETCESGGCTNELVVENIPLVVNTNTTSLVGVRAYIKAECTCKAREFTDGNTQCSGDSCKNGGTCLPNLSGSGYTCRCPAGFDGPRCQQRRHSFSGNGWAWYPSLSQCEDSKTSIEFLTEKADGLILYNGPFTQQTGVDAVTDFISIELVRGFPRVKVDHGTGVLSLQFSAADGMQPLNDGKWHEIAVYRTGRRVRVVVDNCENAQVVENDGNTSTEDTRLCAAEGETPGENKFINVNLPLQLGGRQNPNFPAEVTSGGFDGCVKNLIHNGELYDLHIGDTGMHENSADGCPREDAICEGVKTDANNIKLAGEQAGPKCGANGTCVVTSLSERTYKCICNPGWRGLQCSTATTVVDFQEDSYLMWVMKANYQSTLDSMAYQRNVEIQLMYRTRDTHGRVFTATNSAGREYMRLQIQDMRLQFVYNLGYIEQSVSLDYVNASDGEWHVVNVKRFGKHVILTMDQGEGKYYAENLGAAVAHRLMRINQRRVYAGAELNGIDGSSNRIVPDQDLSNTCMQDVRLFGEWLPMMESEESQSTIAEVDRSENVVEGCPSDACAGFVCPPDTGLICVDLWRHAECRCPTGARYDATLAVCVDINECLLTPPVCQNNGKCVNLEFSYRCDCPAGYSGDNCQLFLGFTGAAAVAPAVWVVIAIVILLIIGLLIGAVLYQRRRTGAEKYLIDIDVDDDMRENVVNYDEDGAGEEDQDAYDISRLSKPMNGTPSMMKSPLNEDIPRDRTKGLGQAPGDPPDVGDFIHQRLNDADEDPDGPPLDSLREYDYEGGGSTAGSLSSLNSSSSSEDQNFDYLNDWGPRFAKLAEMYGAGQSEEDD</sequence>
<evidence type="ECO:0000256" key="4">
    <source>
        <dbReference type="ARBA" id="ARBA00022692"/>
    </source>
</evidence>
<dbReference type="PROSITE" id="PS00022">
    <property type="entry name" value="EGF_1"/>
    <property type="match status" value="3"/>
</dbReference>
<keyword evidence="9 16" id="KW-0130">Cell adhesion</keyword>
<dbReference type="FunFam" id="2.60.40.60:FF:000024">
    <property type="entry name" value="FAT atypical cadherin 3"/>
    <property type="match status" value="1"/>
</dbReference>
<dbReference type="GO" id="GO:0016477">
    <property type="term" value="P:cell migration"/>
    <property type="evidence" value="ECO:0007669"/>
    <property type="project" value="TreeGrafter"/>
</dbReference>
<feature type="signal peptide" evidence="20">
    <location>
        <begin position="1"/>
        <end position="23"/>
    </location>
</feature>
<feature type="disulfide bond" evidence="15">
    <location>
        <begin position="2244"/>
        <end position="2261"/>
    </location>
</feature>
<dbReference type="GO" id="GO:0031175">
    <property type="term" value="P:neuron projection development"/>
    <property type="evidence" value="ECO:0007669"/>
    <property type="project" value="TreeGrafter"/>
</dbReference>
<dbReference type="Gene3D" id="2.60.40.60">
    <property type="entry name" value="Cadherins"/>
    <property type="match status" value="16"/>
</dbReference>
<proteinExistence type="predicted"/>
<keyword evidence="4 16" id="KW-0812">Transmembrane</keyword>
<evidence type="ECO:0000256" key="3">
    <source>
        <dbReference type="ARBA" id="ARBA00022536"/>
    </source>
</evidence>
<dbReference type="Pfam" id="PF07645">
    <property type="entry name" value="EGF_CA"/>
    <property type="match status" value="1"/>
</dbReference>
<dbReference type="Pfam" id="PF02210">
    <property type="entry name" value="Laminin_G_2"/>
    <property type="match status" value="2"/>
</dbReference>
<feature type="region of interest" description="Disordered" evidence="18">
    <location>
        <begin position="1606"/>
        <end position="1635"/>
    </location>
</feature>
<evidence type="ECO:0000256" key="18">
    <source>
        <dbReference type="SAM" id="MobiDB-lite"/>
    </source>
</evidence>
<keyword evidence="11 19" id="KW-0472">Membrane</keyword>
<dbReference type="OrthoDB" id="6079678at2759"/>
<gene>
    <name evidence="25" type="primary">LOC106172458</name>
</gene>
<evidence type="ECO:0000256" key="15">
    <source>
        <dbReference type="PROSITE-ProRule" id="PRU00076"/>
    </source>
</evidence>
<dbReference type="PROSITE" id="PS00010">
    <property type="entry name" value="ASX_HYDROXYL"/>
    <property type="match status" value="1"/>
</dbReference>
<reference evidence="25" key="1">
    <citation type="submission" date="2025-08" db="UniProtKB">
        <authorList>
            <consortium name="RefSeq"/>
        </authorList>
    </citation>
    <scope>IDENTIFICATION</scope>
    <source>
        <tissue evidence="25">Gonads</tissue>
    </source>
</reference>
<dbReference type="GO" id="GO:0005509">
    <property type="term" value="F:calcium ion binding"/>
    <property type="evidence" value="ECO:0007669"/>
    <property type="project" value="UniProtKB-UniRule"/>
</dbReference>
<dbReference type="Proteomes" id="UP000085678">
    <property type="component" value="Unplaced"/>
</dbReference>
<dbReference type="SUPFAM" id="SSF49899">
    <property type="entry name" value="Concanavalin A-like lectins/glucanases"/>
    <property type="match status" value="2"/>
</dbReference>
<dbReference type="InterPro" id="IPR001791">
    <property type="entry name" value="Laminin_G"/>
</dbReference>
<evidence type="ECO:0000313" key="24">
    <source>
        <dbReference type="Proteomes" id="UP000085678"/>
    </source>
</evidence>
<feature type="compositionally biased region" description="Low complexity" evidence="18">
    <location>
        <begin position="2971"/>
        <end position="2983"/>
    </location>
</feature>
<dbReference type="SUPFAM" id="SSF49313">
    <property type="entry name" value="Cadherin-like"/>
    <property type="match status" value="17"/>
</dbReference>
<comment type="caution">
    <text evidence="15">Lacks conserved residue(s) required for the propagation of feature annotation.</text>
</comment>
<dbReference type="PANTHER" id="PTHR24027:SF422">
    <property type="entry name" value="CADHERIN DOMAIN-CONTAINING PROTEIN"/>
    <property type="match status" value="1"/>
</dbReference>
<dbReference type="InterPro" id="IPR000742">
    <property type="entry name" value="EGF"/>
</dbReference>
<feature type="disulfide bond" evidence="15">
    <location>
        <begin position="2524"/>
        <end position="2533"/>
    </location>
</feature>
<dbReference type="Gene3D" id="2.10.25.10">
    <property type="entry name" value="Laminin"/>
    <property type="match status" value="3"/>
</dbReference>
<feature type="domain" description="Cadherin" evidence="23">
    <location>
        <begin position="225"/>
        <end position="320"/>
    </location>
</feature>
<evidence type="ECO:0000259" key="21">
    <source>
        <dbReference type="PROSITE" id="PS50025"/>
    </source>
</evidence>
<dbReference type="CDD" id="cd00053">
    <property type="entry name" value="EGF"/>
    <property type="match status" value="1"/>
</dbReference>
<evidence type="ECO:0000256" key="1">
    <source>
        <dbReference type="ARBA" id="ARBA00004251"/>
    </source>
</evidence>
<evidence type="ECO:0000259" key="23">
    <source>
        <dbReference type="PROSITE" id="PS50268"/>
    </source>
</evidence>
<dbReference type="SMART" id="SM00282">
    <property type="entry name" value="LamG"/>
    <property type="match status" value="2"/>
</dbReference>
<dbReference type="PANTHER" id="PTHR24027">
    <property type="entry name" value="CADHERIN-23"/>
    <property type="match status" value="1"/>
</dbReference>
<organism evidence="24 25">
    <name type="scientific">Lingula anatina</name>
    <name type="common">Brachiopod</name>
    <name type="synonym">Lingula unguis</name>
    <dbReference type="NCBI Taxonomy" id="7574"/>
    <lineage>
        <taxon>Eukaryota</taxon>
        <taxon>Metazoa</taxon>
        <taxon>Spiralia</taxon>
        <taxon>Lophotrochozoa</taxon>
        <taxon>Brachiopoda</taxon>
        <taxon>Linguliformea</taxon>
        <taxon>Lingulata</taxon>
        <taxon>Lingulida</taxon>
        <taxon>Linguloidea</taxon>
        <taxon>Lingulidae</taxon>
        <taxon>Lingula</taxon>
    </lineage>
</organism>
<evidence type="ECO:0000256" key="9">
    <source>
        <dbReference type="ARBA" id="ARBA00022889"/>
    </source>
</evidence>
<dbReference type="FunFam" id="2.60.40.60:FF:000116">
    <property type="entry name" value="Dachsous cadherin-related 2"/>
    <property type="match status" value="1"/>
</dbReference>
<dbReference type="InterPro" id="IPR000233">
    <property type="entry name" value="Cadherin_Y-type_LIR"/>
</dbReference>
<feature type="domain" description="EGF-like" evidence="22">
    <location>
        <begin position="2235"/>
        <end position="2273"/>
    </location>
</feature>
<evidence type="ECO:0000256" key="13">
    <source>
        <dbReference type="ARBA" id="ARBA00023180"/>
    </source>
</evidence>
<dbReference type="KEGG" id="lak:106172458"/>
<evidence type="ECO:0000256" key="19">
    <source>
        <dbReference type="SAM" id="Phobius"/>
    </source>
</evidence>
<feature type="domain" description="Cadherin" evidence="23">
    <location>
        <begin position="1534"/>
        <end position="1637"/>
    </location>
</feature>
<feature type="domain" description="Cadherin" evidence="23">
    <location>
        <begin position="1868"/>
        <end position="1986"/>
    </location>
</feature>
<dbReference type="SUPFAM" id="SSF57184">
    <property type="entry name" value="Growth factor receptor domain"/>
    <property type="match status" value="1"/>
</dbReference>
<dbReference type="InterPro" id="IPR049883">
    <property type="entry name" value="NOTCH1_EGF-like"/>
</dbReference>
<dbReference type="SMART" id="SM00112">
    <property type="entry name" value="CA"/>
    <property type="match status" value="18"/>
</dbReference>
<feature type="chain" id="PRO_5010266382" evidence="20">
    <location>
        <begin position="24"/>
        <end position="3014"/>
    </location>
</feature>
<evidence type="ECO:0000256" key="8">
    <source>
        <dbReference type="ARBA" id="ARBA00022837"/>
    </source>
</evidence>
<dbReference type="FunFam" id="2.60.40.60:FF:000092">
    <property type="entry name" value="Protocadherin 8"/>
    <property type="match status" value="2"/>
</dbReference>
<evidence type="ECO:0000256" key="16">
    <source>
        <dbReference type="RuleBase" id="RU003318"/>
    </source>
</evidence>
<evidence type="ECO:0000259" key="22">
    <source>
        <dbReference type="PROSITE" id="PS50026"/>
    </source>
</evidence>
<dbReference type="RefSeq" id="XP_013408638.1">
    <property type="nucleotide sequence ID" value="XM_013553184.1"/>
</dbReference>
<feature type="domain" description="Cadherin" evidence="23">
    <location>
        <begin position="1430"/>
        <end position="1522"/>
    </location>
</feature>
<feature type="domain" description="Cadherin" evidence="23">
    <location>
        <begin position="1309"/>
        <end position="1409"/>
    </location>
</feature>
<dbReference type="Gene3D" id="2.60.120.200">
    <property type="match status" value="2"/>
</dbReference>
<keyword evidence="2" id="KW-1003">Cell membrane</keyword>
<dbReference type="CDD" id="cd00110">
    <property type="entry name" value="LamG"/>
    <property type="match status" value="2"/>
</dbReference>
<feature type="domain" description="Laminin G" evidence="21">
    <location>
        <begin position="2537"/>
        <end position="2736"/>
    </location>
</feature>
<dbReference type="OMA" id="PYHTSQK"/>
<feature type="domain" description="Cadherin" evidence="23">
    <location>
        <begin position="636"/>
        <end position="744"/>
    </location>
</feature>
<dbReference type="PROSITE" id="PS50025">
    <property type="entry name" value="LAM_G_DOMAIN"/>
    <property type="match status" value="2"/>
</dbReference>
<feature type="domain" description="EGF-like" evidence="22">
    <location>
        <begin position="2496"/>
        <end position="2534"/>
    </location>
</feature>
<feature type="domain" description="Cadherin" evidence="23">
    <location>
        <begin position="431"/>
        <end position="534"/>
    </location>
</feature>
<feature type="transmembrane region" description="Helical" evidence="19">
    <location>
        <begin position="2832"/>
        <end position="2854"/>
    </location>
</feature>
<keyword evidence="12 15" id="KW-1015">Disulfide bond</keyword>
<dbReference type="PROSITE" id="PS00232">
    <property type="entry name" value="CADHERIN_1"/>
    <property type="match status" value="6"/>
</dbReference>
<dbReference type="InterPro" id="IPR018097">
    <property type="entry name" value="EGF_Ca-bd_CS"/>
</dbReference>
<dbReference type="CDD" id="cd11304">
    <property type="entry name" value="Cadherin_repeat"/>
    <property type="match status" value="17"/>
</dbReference>
<keyword evidence="8 14" id="KW-0106">Calcium</keyword>
<dbReference type="FunFam" id="4.10.900.10:FF:000001">
    <property type="entry name" value="Cadherin 2"/>
    <property type="match status" value="1"/>
</dbReference>
<evidence type="ECO:0000256" key="17">
    <source>
        <dbReference type="RuleBase" id="RU004357"/>
    </source>
</evidence>
<evidence type="ECO:0000256" key="10">
    <source>
        <dbReference type="ARBA" id="ARBA00022989"/>
    </source>
</evidence>
<keyword evidence="5" id="KW-0479">Metal-binding</keyword>
<feature type="domain" description="Cadherin" evidence="23">
    <location>
        <begin position="1072"/>
        <end position="1186"/>
    </location>
</feature>
<dbReference type="InterPro" id="IPR020894">
    <property type="entry name" value="Cadherin_CS"/>
</dbReference>
<dbReference type="InParanoid" id="A0A1S3JE81"/>
<dbReference type="PROSITE" id="PS01186">
    <property type="entry name" value="EGF_2"/>
    <property type="match status" value="3"/>
</dbReference>
<evidence type="ECO:0000256" key="6">
    <source>
        <dbReference type="ARBA" id="ARBA00022729"/>
    </source>
</evidence>
<dbReference type="SMART" id="SM00179">
    <property type="entry name" value="EGF_CA"/>
    <property type="match status" value="2"/>
</dbReference>
<feature type="disulfide bond" evidence="15">
    <location>
        <begin position="2263"/>
        <end position="2272"/>
    </location>
</feature>
<feature type="domain" description="Cadherin" evidence="23">
    <location>
        <begin position="530"/>
        <end position="633"/>
    </location>
</feature>
<dbReference type="InterPro" id="IPR001881">
    <property type="entry name" value="EGF-like_Ca-bd_dom"/>
</dbReference>
<comment type="subcellular location">
    <subcellularLocation>
        <location evidence="1 16">Cell membrane</location>
        <topology evidence="1 16">Single-pass type I membrane protein</topology>
    </subcellularLocation>
</comment>
<keyword evidence="6 20" id="KW-0732">Signal</keyword>
<feature type="domain" description="Cadherin" evidence="23">
    <location>
        <begin position="745"/>
        <end position="858"/>
    </location>
</feature>
<feature type="region of interest" description="Disordered" evidence="18">
    <location>
        <begin position="2882"/>
        <end position="2992"/>
    </location>
</feature>
<dbReference type="Pfam" id="PF00028">
    <property type="entry name" value="Cadherin"/>
    <property type="match status" value="13"/>
</dbReference>
<dbReference type="InterPro" id="IPR039808">
    <property type="entry name" value="Cadherin"/>
</dbReference>
<keyword evidence="13" id="KW-0325">Glycoprotein</keyword>
<dbReference type="STRING" id="7574.A0A1S3JE81"/>
<feature type="domain" description="Cadherin" evidence="23">
    <location>
        <begin position="867"/>
        <end position="966"/>
    </location>
</feature>
<dbReference type="GO" id="GO:0007163">
    <property type="term" value="P:establishment or maintenance of cell polarity"/>
    <property type="evidence" value="ECO:0007669"/>
    <property type="project" value="UniProtKB-ARBA"/>
</dbReference>
<dbReference type="GO" id="GO:0016342">
    <property type="term" value="C:catenin complex"/>
    <property type="evidence" value="ECO:0007669"/>
    <property type="project" value="TreeGrafter"/>
</dbReference>
<dbReference type="Gene3D" id="4.10.900.10">
    <property type="entry name" value="TCF3-CBD (Catenin binding domain)"/>
    <property type="match status" value="1"/>
</dbReference>
<keyword evidence="24" id="KW-1185">Reference proteome</keyword>
<evidence type="ECO:0000256" key="7">
    <source>
        <dbReference type="ARBA" id="ARBA00022737"/>
    </source>
</evidence>
<dbReference type="GO" id="GO:0008013">
    <property type="term" value="F:beta-catenin binding"/>
    <property type="evidence" value="ECO:0007669"/>
    <property type="project" value="TreeGrafter"/>
</dbReference>
<dbReference type="InterPro" id="IPR013320">
    <property type="entry name" value="ConA-like_dom_sf"/>
</dbReference>
<dbReference type="Pfam" id="PF24811">
    <property type="entry name" value="Ig_Shg"/>
    <property type="match status" value="1"/>
</dbReference>
<dbReference type="FunCoup" id="A0A1S3JE81">
    <property type="interactions" value="191"/>
</dbReference>
<dbReference type="CDD" id="cd00054">
    <property type="entry name" value="EGF_CA"/>
    <property type="match status" value="2"/>
</dbReference>
<evidence type="ECO:0000256" key="14">
    <source>
        <dbReference type="PROSITE-ProRule" id="PRU00043"/>
    </source>
</evidence>
<protein>
    <submittedName>
        <fullName evidence="25">Neural-cadherin isoform X1</fullName>
    </submittedName>
</protein>
<comment type="function">
    <text evidence="17">Cadherins are calcium-dependent cell adhesion proteins.</text>
</comment>
<dbReference type="GeneID" id="106172458"/>
<keyword evidence="7" id="KW-0677">Repeat</keyword>
<feature type="domain" description="Cadherin" evidence="23">
    <location>
        <begin position="355"/>
        <end position="428"/>
    </location>
</feature>
<evidence type="ECO:0000256" key="20">
    <source>
        <dbReference type="SAM" id="SignalP"/>
    </source>
</evidence>
<feature type="domain" description="Cadherin" evidence="23">
    <location>
        <begin position="967"/>
        <end position="1069"/>
    </location>
</feature>
<feature type="compositionally biased region" description="Acidic residues" evidence="18">
    <location>
        <begin position="2882"/>
        <end position="2893"/>
    </location>
</feature>
<dbReference type="PRINTS" id="PR00205">
    <property type="entry name" value="CADHERIN"/>
</dbReference>
<evidence type="ECO:0000256" key="5">
    <source>
        <dbReference type="ARBA" id="ARBA00022723"/>
    </source>
</evidence>
<feature type="domain" description="EGF-like" evidence="22">
    <location>
        <begin position="2780"/>
        <end position="2818"/>
    </location>
</feature>
<keyword evidence="10 19" id="KW-1133">Transmembrane helix</keyword>
<dbReference type="PROSITE" id="PS50026">
    <property type="entry name" value="EGF_3"/>
    <property type="match status" value="3"/>
</dbReference>
<evidence type="ECO:0000256" key="2">
    <source>
        <dbReference type="ARBA" id="ARBA00022475"/>
    </source>
</evidence>
<dbReference type="InterPro" id="IPR009030">
    <property type="entry name" value="Growth_fac_rcpt_cys_sf"/>
</dbReference>
<dbReference type="SMART" id="SM00181">
    <property type="entry name" value="EGF"/>
    <property type="match status" value="4"/>
</dbReference>